<dbReference type="PROSITE" id="PS50878">
    <property type="entry name" value="RT_POL"/>
    <property type="match status" value="1"/>
</dbReference>
<evidence type="ECO:0000313" key="4">
    <source>
        <dbReference type="Proteomes" id="UP000242715"/>
    </source>
</evidence>
<dbReference type="Pfam" id="PF13966">
    <property type="entry name" value="zf-RVT"/>
    <property type="match status" value="1"/>
</dbReference>
<feature type="domain" description="Reverse transcriptase" evidence="2">
    <location>
        <begin position="508"/>
        <end position="787"/>
    </location>
</feature>
<protein>
    <recommendedName>
        <fullName evidence="2">Reverse transcriptase domain-containing protein</fullName>
    </recommendedName>
</protein>
<dbReference type="SUPFAM" id="SSF56672">
    <property type="entry name" value="DNA/RNA polymerases"/>
    <property type="match status" value="1"/>
</dbReference>
<dbReference type="InterPro" id="IPR026960">
    <property type="entry name" value="RVT-Znf"/>
</dbReference>
<dbReference type="PANTHER" id="PTHR46890">
    <property type="entry name" value="NON-LTR RETROLELEMENT REVERSE TRANSCRIPTASE-LIKE PROTEIN-RELATED"/>
    <property type="match status" value="1"/>
</dbReference>
<dbReference type="InterPro" id="IPR052343">
    <property type="entry name" value="Retrotransposon-Effector_Assoc"/>
</dbReference>
<accession>A0A2Z6MC85</accession>
<evidence type="ECO:0000256" key="1">
    <source>
        <dbReference type="SAM" id="MobiDB-lite"/>
    </source>
</evidence>
<dbReference type="AlphaFoldDB" id="A0A2Z6MC85"/>
<dbReference type="CDD" id="cd01650">
    <property type="entry name" value="RT_nLTR_like"/>
    <property type="match status" value="1"/>
</dbReference>
<keyword evidence="4" id="KW-1185">Reference proteome</keyword>
<sequence>MVGGSFRHTSLKKVARLPYKDRREVLKILKKHDRRRRGRSSATRSCDVRRSGSSADTVSSASVNNDWKHWVVMHGTDKTAVDDVRDIGKAIGVVLNNEHSNMFSALTRTAKGNPGTSDAVQGASGGLLTMWDPLEVEVWSSISREHVLWCHGRFVKTGEEFYLANVYAPCDLGEKQMLWTSLAGKIQTLNGERVCVCGDFNAVRSIEERRSSREGPRSLDHAPFNRFIEEAVLIDLPLSGRKFTWYKGDDLSMSRLDRFLLSEEWCLTWPNCVQMAQLRGLSDHCPLILMASEDNWGPQPSRMLKCWKDIPGYHQFVRDKWNAMQIDGWGGFVLKEKLKLIKSDLKEWHQAHSKNLPGRIDSLKIRLSILEGKGDEEALSEAELEELHGVSADISSLSRLNASISWQQSRSLWLKEGVGPIRQAVFTHFASLFKAGTMERPGVENLQFSRLSPAEGGSLTKPFTVEEVKAAIWNCDSYKSPGPDGVNFGFIKDFWLVMQDDIMRFISDFHRNGKLSRGLNSTFIALIPKVDSPQKLNDFRPISLVGSLYKILAKVLANRLRLVIGSVISESQSAFVKDRQILDGILIANELVDEARKTKKELLLFKVDFEKAYDSVDWGYLDAVMGRMSFPVLWRKWIKECVCTATASVLVNGSPTAEFHLERGLRQGDPLSPFLFLLAAEGLNILMQAMVANQIFTGYSIGGDNPISVSHLQFADDTLLLGSKSWANVRALRAVLVLFESLSGLKVNFHKNMLVGVNISESWLQAAATAMRCRVAKIPFIYLGLPIGGDQRRLGFWTPMLTRIQNRLSGWKSRFLSFGGRLILLKSVLTSLPVFALSFFKAPSGLGVRQLREFNLALLGKWCWRLLVDRGGLWFRVLAARYGVERGRLREGGRNGSSWWREIVRIRDGLGDLGGGWFGECVTKKVGDGRDTYFWTDLWLGGITLRERFGRLFDLSEHKSSTVADMCSLGWEAGGGAWVWRRQLWVWEEEMLGECQVLLQNFLLQAQAKDLWQWQLDPVRGYTVQGAYQLLTSQQHITLGAAEELIWHKQVPLKVSILAWRLLRDRLPTKSNLVARGIIIPGAHFCVSGCGCVESAEHIFLSCRTFSSIWPLVRSWIGFSSVDSRNIADHFLQFTYASGGHRARRVHLQYSGVASISLSALRIDFGLYGLERVLDACCILSQELLVREPVLVAVDSFAAFRD</sequence>
<organism evidence="3 4">
    <name type="scientific">Trifolium subterraneum</name>
    <name type="common">Subterranean clover</name>
    <dbReference type="NCBI Taxonomy" id="3900"/>
    <lineage>
        <taxon>Eukaryota</taxon>
        <taxon>Viridiplantae</taxon>
        <taxon>Streptophyta</taxon>
        <taxon>Embryophyta</taxon>
        <taxon>Tracheophyta</taxon>
        <taxon>Spermatophyta</taxon>
        <taxon>Magnoliopsida</taxon>
        <taxon>eudicotyledons</taxon>
        <taxon>Gunneridae</taxon>
        <taxon>Pentapetalae</taxon>
        <taxon>rosids</taxon>
        <taxon>fabids</taxon>
        <taxon>Fabales</taxon>
        <taxon>Fabaceae</taxon>
        <taxon>Papilionoideae</taxon>
        <taxon>50 kb inversion clade</taxon>
        <taxon>NPAAA clade</taxon>
        <taxon>Hologalegina</taxon>
        <taxon>IRL clade</taxon>
        <taxon>Trifolieae</taxon>
        <taxon>Trifolium</taxon>
    </lineage>
</organism>
<name>A0A2Z6MC85_TRISU</name>
<dbReference type="OrthoDB" id="1409033at2759"/>
<gene>
    <name evidence="3" type="ORF">TSUD_150010</name>
</gene>
<reference evidence="4" key="1">
    <citation type="journal article" date="2017" name="Front. Plant Sci.">
        <title>Climate Clever Clovers: New Paradigm to Reduce the Environmental Footprint of Ruminants by Breeding Low Methanogenic Forages Utilizing Haplotype Variation.</title>
        <authorList>
            <person name="Kaur P."/>
            <person name="Appels R."/>
            <person name="Bayer P.E."/>
            <person name="Keeble-Gagnere G."/>
            <person name="Wang J."/>
            <person name="Hirakawa H."/>
            <person name="Shirasawa K."/>
            <person name="Vercoe P."/>
            <person name="Stefanova K."/>
            <person name="Durmic Z."/>
            <person name="Nichols P."/>
            <person name="Revell C."/>
            <person name="Isobe S.N."/>
            <person name="Edwards D."/>
            <person name="Erskine W."/>
        </authorList>
    </citation>
    <scope>NUCLEOTIDE SEQUENCE [LARGE SCALE GENOMIC DNA]</scope>
    <source>
        <strain evidence="4">cv. Daliak</strain>
    </source>
</reference>
<dbReference type="SUPFAM" id="SSF56219">
    <property type="entry name" value="DNase I-like"/>
    <property type="match status" value="1"/>
</dbReference>
<dbReference type="EMBL" id="DF973395">
    <property type="protein sequence ID" value="GAU29431.1"/>
    <property type="molecule type" value="Genomic_DNA"/>
</dbReference>
<dbReference type="Proteomes" id="UP000242715">
    <property type="component" value="Unassembled WGS sequence"/>
</dbReference>
<dbReference type="Pfam" id="PF00078">
    <property type="entry name" value="RVT_1"/>
    <property type="match status" value="1"/>
</dbReference>
<dbReference type="InterPro" id="IPR043502">
    <property type="entry name" value="DNA/RNA_pol_sf"/>
</dbReference>
<proteinExistence type="predicted"/>
<dbReference type="PANTHER" id="PTHR46890:SF48">
    <property type="entry name" value="RNA-DIRECTED DNA POLYMERASE"/>
    <property type="match status" value="1"/>
</dbReference>
<feature type="compositionally biased region" description="Low complexity" evidence="1">
    <location>
        <begin position="40"/>
        <end position="60"/>
    </location>
</feature>
<dbReference type="InterPro" id="IPR000477">
    <property type="entry name" value="RT_dom"/>
</dbReference>
<dbReference type="Gene3D" id="3.60.10.10">
    <property type="entry name" value="Endonuclease/exonuclease/phosphatase"/>
    <property type="match status" value="1"/>
</dbReference>
<dbReference type="InterPro" id="IPR036691">
    <property type="entry name" value="Endo/exonu/phosph_ase_sf"/>
</dbReference>
<feature type="region of interest" description="Disordered" evidence="1">
    <location>
        <begin position="32"/>
        <end position="60"/>
    </location>
</feature>
<evidence type="ECO:0000259" key="2">
    <source>
        <dbReference type="PROSITE" id="PS50878"/>
    </source>
</evidence>
<evidence type="ECO:0000313" key="3">
    <source>
        <dbReference type="EMBL" id="GAU29431.1"/>
    </source>
</evidence>